<dbReference type="SUPFAM" id="SSF55797">
    <property type="entry name" value="PR-1-like"/>
    <property type="match status" value="1"/>
</dbReference>
<feature type="compositionally biased region" description="Low complexity" evidence="1">
    <location>
        <begin position="176"/>
        <end position="194"/>
    </location>
</feature>
<proteinExistence type="predicted"/>
<dbReference type="EMBL" id="QFPN01000007">
    <property type="protein sequence ID" value="PZQ13720.1"/>
    <property type="molecule type" value="Genomic_DNA"/>
</dbReference>
<evidence type="ECO:0000259" key="2">
    <source>
        <dbReference type="Pfam" id="PF00188"/>
    </source>
</evidence>
<dbReference type="InterPro" id="IPR014044">
    <property type="entry name" value="CAP_dom"/>
</dbReference>
<organism evidence="3 4">
    <name type="scientific">Ancylobacter novellus</name>
    <name type="common">Thiobacillus novellus</name>
    <dbReference type="NCBI Taxonomy" id="921"/>
    <lineage>
        <taxon>Bacteria</taxon>
        <taxon>Pseudomonadati</taxon>
        <taxon>Pseudomonadota</taxon>
        <taxon>Alphaproteobacteria</taxon>
        <taxon>Hyphomicrobiales</taxon>
        <taxon>Xanthobacteraceae</taxon>
        <taxon>Ancylobacter</taxon>
    </lineage>
</organism>
<dbReference type="CDD" id="cd05379">
    <property type="entry name" value="CAP_bacterial"/>
    <property type="match status" value="1"/>
</dbReference>
<feature type="region of interest" description="Disordered" evidence="1">
    <location>
        <begin position="175"/>
        <end position="222"/>
    </location>
</feature>
<dbReference type="AlphaFoldDB" id="A0A2W5MJU3"/>
<feature type="domain" description="SCP" evidence="2">
    <location>
        <begin position="53"/>
        <end position="166"/>
    </location>
</feature>
<gene>
    <name evidence="3" type="ORF">DI565_14390</name>
</gene>
<dbReference type="Proteomes" id="UP000249577">
    <property type="component" value="Unassembled WGS sequence"/>
</dbReference>
<dbReference type="Pfam" id="PF00188">
    <property type="entry name" value="CAP"/>
    <property type="match status" value="1"/>
</dbReference>
<evidence type="ECO:0000313" key="3">
    <source>
        <dbReference type="EMBL" id="PZQ13720.1"/>
    </source>
</evidence>
<sequence>MLSQTVRYAGLAAIVLGLAGCAAERPSPAPRVDVYASQSAPGTVLDKRLAASMVSDLRASKGLGPVVLDPALNRMAEEQAAAMARAGKISHDSLAGSLNARIARNYPRNGGVWENVGAGHDTLADAFAGWRASPPHLRNMTQPRASRMGIAAVHAPGTRFEVFWAMVLADPNDPRPAYAGAAGQEPQPPAGQTASEPPSGAQIASQIPPFRIGAPGQIYLGR</sequence>
<evidence type="ECO:0000256" key="1">
    <source>
        <dbReference type="SAM" id="MobiDB-lite"/>
    </source>
</evidence>
<dbReference type="InterPro" id="IPR035940">
    <property type="entry name" value="CAP_sf"/>
</dbReference>
<accession>A0A2W5MJU3</accession>
<dbReference type="PANTHER" id="PTHR31157">
    <property type="entry name" value="SCP DOMAIN-CONTAINING PROTEIN"/>
    <property type="match status" value="1"/>
</dbReference>
<dbReference type="Gene3D" id="3.40.33.10">
    <property type="entry name" value="CAP"/>
    <property type="match status" value="1"/>
</dbReference>
<dbReference type="PANTHER" id="PTHR31157:SF1">
    <property type="entry name" value="SCP DOMAIN-CONTAINING PROTEIN"/>
    <property type="match status" value="1"/>
</dbReference>
<comment type="caution">
    <text evidence="3">The sequence shown here is derived from an EMBL/GenBank/DDBJ whole genome shotgun (WGS) entry which is preliminary data.</text>
</comment>
<protein>
    <submittedName>
        <fullName evidence="3">CAP domain-containing protein</fullName>
    </submittedName>
</protein>
<dbReference type="PROSITE" id="PS51257">
    <property type="entry name" value="PROKAR_LIPOPROTEIN"/>
    <property type="match status" value="1"/>
</dbReference>
<reference evidence="3 4" key="1">
    <citation type="submission" date="2017-08" db="EMBL/GenBank/DDBJ databases">
        <title>Infants hospitalized years apart are colonized by the same room-sourced microbial strains.</title>
        <authorList>
            <person name="Brooks B."/>
            <person name="Olm M.R."/>
            <person name="Firek B.A."/>
            <person name="Baker R."/>
            <person name="Thomas B.C."/>
            <person name="Morowitz M.J."/>
            <person name="Banfield J.F."/>
        </authorList>
    </citation>
    <scope>NUCLEOTIDE SEQUENCE [LARGE SCALE GENOMIC DNA]</scope>
    <source>
        <strain evidence="3">S2_005_003_R2_43</strain>
    </source>
</reference>
<name>A0A2W5MJU3_ANCNO</name>
<evidence type="ECO:0000313" key="4">
    <source>
        <dbReference type="Proteomes" id="UP000249577"/>
    </source>
</evidence>